<evidence type="ECO:0000313" key="2">
    <source>
        <dbReference type="EMBL" id="PXX97860.1"/>
    </source>
</evidence>
<feature type="domain" description="DUF4268" evidence="1">
    <location>
        <begin position="11"/>
        <end position="141"/>
    </location>
</feature>
<name>A0A2V3ZWF7_9BACT</name>
<proteinExistence type="predicted"/>
<keyword evidence="3" id="KW-1185">Reference proteome</keyword>
<dbReference type="Pfam" id="PF14088">
    <property type="entry name" value="DUF4268"/>
    <property type="match status" value="1"/>
</dbReference>
<organism evidence="2 3">
    <name type="scientific">Marinifilum breve</name>
    <dbReference type="NCBI Taxonomy" id="2184082"/>
    <lineage>
        <taxon>Bacteria</taxon>
        <taxon>Pseudomonadati</taxon>
        <taxon>Bacteroidota</taxon>
        <taxon>Bacteroidia</taxon>
        <taxon>Marinilabiliales</taxon>
        <taxon>Marinifilaceae</taxon>
    </lineage>
</organism>
<evidence type="ECO:0000259" key="1">
    <source>
        <dbReference type="Pfam" id="PF14088"/>
    </source>
</evidence>
<dbReference type="AlphaFoldDB" id="A0A2V3ZWF7"/>
<comment type="caution">
    <text evidence="2">The sequence shown here is derived from an EMBL/GenBank/DDBJ whole genome shotgun (WGS) entry which is preliminary data.</text>
</comment>
<gene>
    <name evidence="2" type="ORF">DF185_17990</name>
</gene>
<dbReference type="EMBL" id="QFLI01000009">
    <property type="protein sequence ID" value="PXX97860.1"/>
    <property type="molecule type" value="Genomic_DNA"/>
</dbReference>
<dbReference type="RefSeq" id="WP_110362217.1">
    <property type="nucleotide sequence ID" value="NZ_QFLI01000009.1"/>
</dbReference>
<dbReference type="OrthoDB" id="1467516at2"/>
<sequence length="149" mass="18223">MYTKEEKREFRIQFWDGFKRYSKKQGRKMTSWVLKGTQIKEAQLKFDLNEDGAFVMLQIDSKSDDKRYSVFDKFMKYRPVVEETCGDELIWNKNYFIEGFKEVSVVYFHLREASVYNKENWEEYYQFLFQKMSLLEEAFLDIKEVVQND</sequence>
<dbReference type="InterPro" id="IPR025364">
    <property type="entry name" value="DUF4268"/>
</dbReference>
<evidence type="ECO:0000313" key="3">
    <source>
        <dbReference type="Proteomes" id="UP000248079"/>
    </source>
</evidence>
<accession>A0A2V3ZWF7</accession>
<dbReference type="Proteomes" id="UP000248079">
    <property type="component" value="Unassembled WGS sequence"/>
</dbReference>
<protein>
    <submittedName>
        <fullName evidence="2">DUF4268 domain-containing protein</fullName>
    </submittedName>
</protein>
<reference evidence="2 3" key="1">
    <citation type="submission" date="2018-05" db="EMBL/GenBank/DDBJ databases">
        <title>Marinifilum breve JC075T sp. nov., a marine bacterium isolated from Yongle Blue Hole in the South China Sea.</title>
        <authorList>
            <person name="Fu T."/>
        </authorList>
    </citation>
    <scope>NUCLEOTIDE SEQUENCE [LARGE SCALE GENOMIC DNA]</scope>
    <source>
        <strain evidence="2 3">JC075</strain>
    </source>
</reference>